<reference evidence="1 2" key="1">
    <citation type="submission" date="2018-03" db="EMBL/GenBank/DDBJ databases">
        <title>Whole genome sequencing of Histamine producing bacteria.</title>
        <authorList>
            <person name="Butler K."/>
        </authorList>
    </citation>
    <scope>NUCLEOTIDE SEQUENCE [LARGE SCALE GENOMIC DNA]</scope>
    <source>
        <strain evidence="1 2">BS2</strain>
    </source>
</reference>
<evidence type="ECO:0000313" key="1">
    <source>
        <dbReference type="EMBL" id="PSU25115.1"/>
    </source>
</evidence>
<dbReference type="OrthoDB" id="5828480at2"/>
<comment type="caution">
    <text evidence="1">The sequence shown here is derived from an EMBL/GenBank/DDBJ whole genome shotgun (WGS) entry which is preliminary data.</text>
</comment>
<sequence>MKLHSKDNEIFVRLQNAGFIKQECISIIEREIYRLERCDRELLEKVEEDNKRRERVLKEIRNKKRDAFINCRSYGIN</sequence>
<gene>
    <name evidence="1" type="ORF">CTM88_18055</name>
</gene>
<dbReference type="AlphaFoldDB" id="A0A2T3IFP3"/>
<protein>
    <submittedName>
        <fullName evidence="1">Uncharacterized protein</fullName>
    </submittedName>
</protein>
<name>A0A2T3IFP3_9GAMM</name>
<organism evidence="1 2">
    <name type="scientific">Photobacterium aquimaris</name>
    <dbReference type="NCBI Taxonomy" id="512643"/>
    <lineage>
        <taxon>Bacteria</taxon>
        <taxon>Pseudomonadati</taxon>
        <taxon>Pseudomonadota</taxon>
        <taxon>Gammaproteobacteria</taxon>
        <taxon>Vibrionales</taxon>
        <taxon>Vibrionaceae</taxon>
        <taxon>Photobacterium</taxon>
    </lineage>
</organism>
<evidence type="ECO:0000313" key="2">
    <source>
        <dbReference type="Proteomes" id="UP000240254"/>
    </source>
</evidence>
<dbReference type="RefSeq" id="WP_065176492.1">
    <property type="nucleotide sequence ID" value="NZ_LZFA01000014.1"/>
</dbReference>
<accession>A0A2T3IFP3</accession>
<proteinExistence type="predicted"/>
<dbReference type="EMBL" id="PYMK01000025">
    <property type="protein sequence ID" value="PSU25115.1"/>
    <property type="molecule type" value="Genomic_DNA"/>
</dbReference>
<dbReference type="Proteomes" id="UP000240254">
    <property type="component" value="Unassembled WGS sequence"/>
</dbReference>